<evidence type="ECO:0000313" key="2">
    <source>
        <dbReference type="EMBL" id="CTQ42841.1"/>
    </source>
</evidence>
<organism evidence="2 3">
    <name type="scientific">Roseibium aggregatum</name>
    <dbReference type="NCBI Taxonomy" id="187304"/>
    <lineage>
        <taxon>Bacteria</taxon>
        <taxon>Pseudomonadati</taxon>
        <taxon>Pseudomonadota</taxon>
        <taxon>Alphaproteobacteria</taxon>
        <taxon>Hyphomicrobiales</taxon>
        <taxon>Stappiaceae</taxon>
        <taxon>Roseibium</taxon>
    </lineage>
</organism>
<accession>A0A0M6XYA7</accession>
<feature type="transmembrane region" description="Helical" evidence="1">
    <location>
        <begin position="33"/>
        <end position="54"/>
    </location>
</feature>
<sequence length="577" mass="60637">MQNVWGHWVARVDGMIHPEAASDPFLAPLHRSFLLSCFVSGAAALVVLPLHLALAGPPQAATLLALAWMLSQWPLALYLSQSGALSKAAGLSASLFAVFVAGVCAVTGGALSFALAWLLVPPMEAALAASRRTALAVTGLCGALVLALMFVPLPVLPASGFAGLATPFATLAALLYVGLLSLRIALDRSLAQKVVRATEERRLQISQSVSDIYCELGPDGGLKVIGGPVKDVLGHLPVESGEDWLFPRLHVADRPLYLTCLSEARLSSATRTFEARLRVGANRPGEAGQADYRRLEVQLRAGRQNSLASANGAALLLTLRPLDPIEPSAGKTAGSATDGSARADRISRDMLETAGVEASQALSDILAQSERLERLGRDSSDPVLKLAVQSLRQNGERGLASLTAALELVPTDSSPGEPEITGVDVETCLVQCIDMVARVAERRGVALEMETGQDSPLVAADRKLLRQALCFLLVDMVETSEPGAVLSMGVNLGAGNADYVFSVKNRQSSLCWSAEAAATVLGVSRVLLERMGGSLTVQTILGQGESVTVTLPLRTQAQQSAGRTGEVLRVEQLARSA</sequence>
<keyword evidence="1" id="KW-0472">Membrane</keyword>
<dbReference type="AlphaFoldDB" id="A0A0M6XYA7"/>
<feature type="transmembrane region" description="Helical" evidence="1">
    <location>
        <begin position="132"/>
        <end position="155"/>
    </location>
</feature>
<evidence type="ECO:0000256" key="1">
    <source>
        <dbReference type="SAM" id="Phobius"/>
    </source>
</evidence>
<keyword evidence="1" id="KW-1133">Transmembrane helix</keyword>
<keyword evidence="3" id="KW-1185">Reference proteome</keyword>
<dbReference type="Proteomes" id="UP000048926">
    <property type="component" value="Unassembled WGS sequence"/>
</dbReference>
<dbReference type="SUPFAM" id="SSF55874">
    <property type="entry name" value="ATPase domain of HSP90 chaperone/DNA topoisomerase II/histidine kinase"/>
    <property type="match status" value="1"/>
</dbReference>
<dbReference type="STRING" id="187304.B0E33_23810"/>
<feature type="transmembrane region" description="Helical" evidence="1">
    <location>
        <begin position="161"/>
        <end position="186"/>
    </location>
</feature>
<protein>
    <submittedName>
        <fullName evidence="2">Putative periplasmic ligand-binding sensor domain protein</fullName>
    </submittedName>
</protein>
<reference evidence="3" key="1">
    <citation type="submission" date="2015-07" db="EMBL/GenBank/DDBJ databases">
        <authorList>
            <person name="Rodrigo-Torres Lidia"/>
            <person name="Arahal R.David."/>
        </authorList>
    </citation>
    <scope>NUCLEOTIDE SEQUENCE [LARGE SCALE GENOMIC DNA]</scope>
    <source>
        <strain evidence="3">CECT 4801</strain>
    </source>
</reference>
<name>A0A0M6XYA7_9HYPH</name>
<dbReference type="Gene3D" id="3.30.565.10">
    <property type="entry name" value="Histidine kinase-like ATPase, C-terminal domain"/>
    <property type="match status" value="1"/>
</dbReference>
<dbReference type="EMBL" id="CXST01000001">
    <property type="protein sequence ID" value="CTQ42841.1"/>
    <property type="molecule type" value="Genomic_DNA"/>
</dbReference>
<dbReference type="InterPro" id="IPR036890">
    <property type="entry name" value="HATPase_C_sf"/>
</dbReference>
<proteinExistence type="predicted"/>
<feature type="transmembrane region" description="Helical" evidence="1">
    <location>
        <begin position="61"/>
        <end position="79"/>
    </location>
</feature>
<keyword evidence="1" id="KW-0812">Transmembrane</keyword>
<gene>
    <name evidence="2" type="ORF">LAL4801_01278</name>
</gene>
<evidence type="ECO:0000313" key="3">
    <source>
        <dbReference type="Proteomes" id="UP000048926"/>
    </source>
</evidence>
<feature type="transmembrane region" description="Helical" evidence="1">
    <location>
        <begin position="91"/>
        <end position="120"/>
    </location>
</feature>